<dbReference type="OrthoDB" id="9801026at2"/>
<proteinExistence type="predicted"/>
<dbReference type="EMBL" id="DF968063">
    <property type="protein sequence ID" value="GAP02372.1"/>
    <property type="molecule type" value="Genomic_DNA"/>
</dbReference>
<keyword evidence="2" id="KW-1185">Reference proteome</keyword>
<name>A0A3F3GVN0_9LACO</name>
<evidence type="ECO:0000313" key="1">
    <source>
        <dbReference type="EMBL" id="GAP02372.1"/>
    </source>
</evidence>
<dbReference type="RefSeq" id="WP_059376018.1">
    <property type="nucleotide sequence ID" value="NZ_DF968063.1"/>
</dbReference>
<dbReference type="SUPFAM" id="SSF143011">
    <property type="entry name" value="RelE-like"/>
    <property type="match status" value="1"/>
</dbReference>
<dbReference type="STRING" id="220714.SAMN05660469_0323"/>
<accession>A0A3F3GVN0</accession>
<evidence type="ECO:0008006" key="3">
    <source>
        <dbReference type="Google" id="ProtNLM"/>
    </source>
</evidence>
<dbReference type="AlphaFoldDB" id="A0A3F3GVN0"/>
<dbReference type="Proteomes" id="UP000061227">
    <property type="component" value="Unassembled WGS sequence"/>
</dbReference>
<sequence length="112" mass="13000">MEIVYLNKKIEQQCTKLTIAKKDFPEKVARKLHSVINLLETVENLGDIIRYPPLHFHSLRGTLKEYYAMDIDGRHSSYRLIVKFDEQSQSDIVSEAAAIHVISLKEVSNHYE</sequence>
<dbReference type="InterPro" id="IPR035093">
    <property type="entry name" value="RelE/ParE_toxin_dom_sf"/>
</dbReference>
<organism evidence="1 2">
    <name type="scientific">Fructobacillus pseudoficulneus</name>
    <dbReference type="NCBI Taxonomy" id="220714"/>
    <lineage>
        <taxon>Bacteria</taxon>
        <taxon>Bacillati</taxon>
        <taxon>Bacillota</taxon>
        <taxon>Bacilli</taxon>
        <taxon>Lactobacillales</taxon>
        <taxon>Lactobacillaceae</taxon>
        <taxon>Fructobacillus</taxon>
    </lineage>
</organism>
<reference evidence="1 2" key="1">
    <citation type="journal article" date="2015" name="BMC Genomics">
        <title>Comparative genomics of Fructobacillus spp. and Leuconostoc spp. reveals niche-specific evolution of Fructobacillus spp.</title>
        <authorList>
            <person name="Endo A."/>
            <person name="Tanizawa Y."/>
            <person name="Tanaka N."/>
            <person name="Maeno S."/>
            <person name="Kumar H."/>
            <person name="Shiwa Y."/>
            <person name="Okada S."/>
            <person name="Yoshikawa H."/>
            <person name="Dicks L."/>
            <person name="Nakagawa J."/>
            <person name="Arita M."/>
        </authorList>
    </citation>
    <scope>NUCLEOTIDE SEQUENCE [LARGE SCALE GENOMIC DNA]</scope>
    <source>
        <strain evidence="1 2">DSM 15468</strain>
    </source>
</reference>
<protein>
    <recommendedName>
        <fullName evidence="3">Plasmid maintenance system killer protein</fullName>
    </recommendedName>
</protein>
<dbReference type="Gene3D" id="3.30.2310.20">
    <property type="entry name" value="RelE-like"/>
    <property type="match status" value="1"/>
</dbReference>
<evidence type="ECO:0000313" key="2">
    <source>
        <dbReference type="Proteomes" id="UP000061227"/>
    </source>
</evidence>
<gene>
    <name evidence="1" type="ORF">FPFC_012520</name>
</gene>